<reference evidence="1" key="1">
    <citation type="submission" date="2018-02" db="EMBL/GenBank/DDBJ databases">
        <title>Rhizophora mucronata_Transcriptome.</title>
        <authorList>
            <person name="Meera S.P."/>
            <person name="Sreeshan A."/>
            <person name="Augustine A."/>
        </authorList>
    </citation>
    <scope>NUCLEOTIDE SEQUENCE</scope>
    <source>
        <tissue evidence="1">Leaf</tissue>
    </source>
</reference>
<organism evidence="1">
    <name type="scientific">Rhizophora mucronata</name>
    <name type="common">Asiatic mangrove</name>
    <dbReference type="NCBI Taxonomy" id="61149"/>
    <lineage>
        <taxon>Eukaryota</taxon>
        <taxon>Viridiplantae</taxon>
        <taxon>Streptophyta</taxon>
        <taxon>Embryophyta</taxon>
        <taxon>Tracheophyta</taxon>
        <taxon>Spermatophyta</taxon>
        <taxon>Magnoliopsida</taxon>
        <taxon>eudicotyledons</taxon>
        <taxon>Gunneridae</taxon>
        <taxon>Pentapetalae</taxon>
        <taxon>rosids</taxon>
        <taxon>fabids</taxon>
        <taxon>Malpighiales</taxon>
        <taxon>Rhizophoraceae</taxon>
        <taxon>Rhizophora</taxon>
    </lineage>
</organism>
<proteinExistence type="predicted"/>
<accession>A0A2P2Q5E0</accession>
<evidence type="ECO:0000313" key="1">
    <source>
        <dbReference type="EMBL" id="MBX62171.1"/>
    </source>
</evidence>
<name>A0A2P2Q5E0_RHIMU</name>
<dbReference type="AlphaFoldDB" id="A0A2P2Q5E0"/>
<protein>
    <submittedName>
        <fullName evidence="1">Uncharacterized protein</fullName>
    </submittedName>
</protein>
<dbReference type="EMBL" id="GGEC01081687">
    <property type="protein sequence ID" value="MBX62171.1"/>
    <property type="molecule type" value="Transcribed_RNA"/>
</dbReference>
<sequence length="28" mass="3627">MRNLLRFEFCLTQKFRKNYFENNLQIYP</sequence>